<evidence type="ECO:0000259" key="7">
    <source>
        <dbReference type="Pfam" id="PF00345"/>
    </source>
</evidence>
<dbReference type="SUPFAM" id="SSF49354">
    <property type="entry name" value="PapD-like"/>
    <property type="match status" value="1"/>
</dbReference>
<evidence type="ECO:0000256" key="4">
    <source>
        <dbReference type="ARBA" id="ARBA00022764"/>
    </source>
</evidence>
<dbReference type="PANTHER" id="PTHR30251:SF10">
    <property type="entry name" value="FIMBRIAL CHAPERONE YEHC-RELATED"/>
    <property type="match status" value="1"/>
</dbReference>
<keyword evidence="5" id="KW-0143">Chaperone</keyword>
<evidence type="ECO:0000259" key="8">
    <source>
        <dbReference type="Pfam" id="PF02753"/>
    </source>
</evidence>
<dbReference type="SUPFAM" id="SSF49584">
    <property type="entry name" value="Periplasmic chaperone C-domain"/>
    <property type="match status" value="1"/>
</dbReference>
<protein>
    <submittedName>
        <fullName evidence="9">FimC family chaperone protein</fullName>
    </submittedName>
</protein>
<dbReference type="AlphaFoldDB" id="A0A198GP83"/>
<comment type="subcellular location">
    <subcellularLocation>
        <location evidence="1">Periplasm</location>
    </subcellularLocation>
</comment>
<evidence type="ECO:0000256" key="5">
    <source>
        <dbReference type="ARBA" id="ARBA00023186"/>
    </source>
</evidence>
<proteinExistence type="inferred from homology"/>
<organism evidence="9 10">
    <name type="scientific">Proteus myxofaciens ATCC 19692</name>
    <dbReference type="NCBI Taxonomy" id="1354337"/>
    <lineage>
        <taxon>Bacteria</taxon>
        <taxon>Pseudomonadati</taxon>
        <taxon>Pseudomonadota</taxon>
        <taxon>Gammaproteobacteria</taxon>
        <taxon>Enterobacterales</taxon>
        <taxon>Morganellaceae</taxon>
        <taxon>Proteus</taxon>
    </lineage>
</organism>
<name>A0A198GP83_9GAMM</name>
<dbReference type="InterPro" id="IPR016148">
    <property type="entry name" value="Pili_assmbl_chaperone_C"/>
</dbReference>
<dbReference type="Gene3D" id="2.60.40.10">
    <property type="entry name" value="Immunoglobulins"/>
    <property type="match status" value="2"/>
</dbReference>
<dbReference type="PANTHER" id="PTHR30251">
    <property type="entry name" value="PILUS ASSEMBLY CHAPERONE"/>
    <property type="match status" value="1"/>
</dbReference>
<evidence type="ECO:0000256" key="2">
    <source>
        <dbReference type="ARBA" id="ARBA00007399"/>
    </source>
</evidence>
<accession>A0A198GP83</accession>
<dbReference type="STRING" id="1354337.M983_0248"/>
<dbReference type="GO" id="GO:0071555">
    <property type="term" value="P:cell wall organization"/>
    <property type="evidence" value="ECO:0007669"/>
    <property type="project" value="InterPro"/>
</dbReference>
<keyword evidence="3 6" id="KW-0732">Signal</keyword>
<dbReference type="InterPro" id="IPR001829">
    <property type="entry name" value="Pili_assmbl_chaperone_bac"/>
</dbReference>
<feature type="domain" description="Pili assembly chaperone C-terminal" evidence="8">
    <location>
        <begin position="167"/>
        <end position="228"/>
    </location>
</feature>
<sequence>MKKTLLLLSAFLLIFVVCHSNASVVLERTRIIFPANKQSISLQLFNDSEQSTLIQSWIDEGDISSTPETTMAPFIVMPPINKIGAQGGMELKLRQLDNTLPNDRESIFYLNVLDIAPKPKNNSNNNTLQLALQTRIKLFYRPIQLDGNANTVFQSIQITKNKQYLEITNPTGYFFNISKLYLNNNKDKPLLDVLMIAPFTKKQIEYSSFSIDRESILTIVYIDDDGNYIQGSKTINL</sequence>
<dbReference type="InterPro" id="IPR013783">
    <property type="entry name" value="Ig-like_fold"/>
</dbReference>
<evidence type="ECO:0000256" key="3">
    <source>
        <dbReference type="ARBA" id="ARBA00022729"/>
    </source>
</evidence>
<dbReference type="InterPro" id="IPR008962">
    <property type="entry name" value="PapD-like_sf"/>
</dbReference>
<evidence type="ECO:0000313" key="9">
    <source>
        <dbReference type="EMBL" id="OAT38041.1"/>
    </source>
</evidence>
<dbReference type="Pfam" id="PF00345">
    <property type="entry name" value="PapD_N"/>
    <property type="match status" value="1"/>
</dbReference>
<dbReference type="EMBL" id="LXEN01000012">
    <property type="protein sequence ID" value="OAT38041.1"/>
    <property type="molecule type" value="Genomic_DNA"/>
</dbReference>
<dbReference type="Pfam" id="PF02753">
    <property type="entry name" value="PapD_C"/>
    <property type="match status" value="1"/>
</dbReference>
<dbReference type="InterPro" id="IPR016147">
    <property type="entry name" value="Pili_assmbl_chaperone_N"/>
</dbReference>
<feature type="signal peptide" evidence="6">
    <location>
        <begin position="1"/>
        <end position="22"/>
    </location>
</feature>
<dbReference type="PATRIC" id="fig|1354337.4.peg.256"/>
<dbReference type="InterPro" id="IPR050643">
    <property type="entry name" value="Periplasmic_pilus_chap"/>
</dbReference>
<comment type="similarity">
    <text evidence="2">Belongs to the periplasmic pilus chaperone family.</text>
</comment>
<dbReference type="GO" id="GO:0030288">
    <property type="term" value="C:outer membrane-bounded periplasmic space"/>
    <property type="evidence" value="ECO:0007669"/>
    <property type="project" value="InterPro"/>
</dbReference>
<feature type="domain" description="Pili assembly chaperone N-terminal" evidence="7">
    <location>
        <begin position="23"/>
        <end position="145"/>
    </location>
</feature>
<gene>
    <name evidence="9" type="ORF">M983_0248</name>
</gene>
<dbReference type="InterPro" id="IPR036316">
    <property type="entry name" value="Pili_assmbl_chap_C_dom_sf"/>
</dbReference>
<keyword evidence="10" id="KW-1185">Reference proteome</keyword>
<feature type="chain" id="PRO_5008279202" evidence="6">
    <location>
        <begin position="23"/>
        <end position="237"/>
    </location>
</feature>
<dbReference type="PRINTS" id="PR00969">
    <property type="entry name" value="CHAPERONPILI"/>
</dbReference>
<evidence type="ECO:0000256" key="6">
    <source>
        <dbReference type="SAM" id="SignalP"/>
    </source>
</evidence>
<evidence type="ECO:0000313" key="10">
    <source>
        <dbReference type="Proteomes" id="UP000094023"/>
    </source>
</evidence>
<dbReference type="RefSeq" id="WP_066745821.1">
    <property type="nucleotide sequence ID" value="NZ_LXEN01000012.1"/>
</dbReference>
<keyword evidence="4" id="KW-0574">Periplasm</keyword>
<dbReference type="Proteomes" id="UP000094023">
    <property type="component" value="Unassembled WGS sequence"/>
</dbReference>
<evidence type="ECO:0000256" key="1">
    <source>
        <dbReference type="ARBA" id="ARBA00004418"/>
    </source>
</evidence>
<comment type="caution">
    <text evidence="9">The sequence shown here is derived from an EMBL/GenBank/DDBJ whole genome shotgun (WGS) entry which is preliminary data.</text>
</comment>
<reference evidence="9 10" key="1">
    <citation type="submission" date="2016-04" db="EMBL/GenBank/DDBJ databases">
        <title>ATOL: Assembling a taxonomically balanced genome-scale reconstruction of the evolutionary history of the Enterobacteriaceae.</title>
        <authorList>
            <person name="Plunkett G.III."/>
            <person name="Neeno-Eckwall E.C."/>
            <person name="Glasner J.D."/>
            <person name="Perna N.T."/>
        </authorList>
    </citation>
    <scope>NUCLEOTIDE SEQUENCE [LARGE SCALE GENOMIC DNA]</scope>
    <source>
        <strain evidence="9 10">ATCC 19692</strain>
    </source>
</reference>
<dbReference type="OrthoDB" id="9131059at2"/>